<dbReference type="GO" id="GO:0016020">
    <property type="term" value="C:membrane"/>
    <property type="evidence" value="ECO:0007669"/>
    <property type="project" value="TreeGrafter"/>
</dbReference>
<gene>
    <name evidence="2" type="ORF">Ani05nite_45710</name>
</gene>
<name>A0A919MNJ4_9ACTN</name>
<dbReference type="SUPFAM" id="SSF53474">
    <property type="entry name" value="alpha/beta-Hydrolases"/>
    <property type="match status" value="1"/>
</dbReference>
<evidence type="ECO:0000313" key="3">
    <source>
        <dbReference type="Proteomes" id="UP000647172"/>
    </source>
</evidence>
<dbReference type="Proteomes" id="UP000647172">
    <property type="component" value="Unassembled WGS sequence"/>
</dbReference>
<keyword evidence="3" id="KW-1185">Reference proteome</keyword>
<reference evidence="2" key="1">
    <citation type="submission" date="2021-01" db="EMBL/GenBank/DDBJ databases">
        <title>Whole genome shotgun sequence of Actinoplanes nipponensis NBRC 14063.</title>
        <authorList>
            <person name="Komaki H."/>
            <person name="Tamura T."/>
        </authorList>
    </citation>
    <scope>NUCLEOTIDE SEQUENCE</scope>
    <source>
        <strain evidence="2">NBRC 14063</strain>
    </source>
</reference>
<feature type="domain" description="AB hydrolase-1" evidence="1">
    <location>
        <begin position="46"/>
        <end position="301"/>
    </location>
</feature>
<dbReference type="EMBL" id="BOMQ01000054">
    <property type="protein sequence ID" value="GIE51037.1"/>
    <property type="molecule type" value="Genomic_DNA"/>
</dbReference>
<dbReference type="GO" id="GO:0016787">
    <property type="term" value="F:hydrolase activity"/>
    <property type="evidence" value="ECO:0007669"/>
    <property type="project" value="UniProtKB-KW"/>
</dbReference>
<proteinExistence type="predicted"/>
<evidence type="ECO:0000259" key="1">
    <source>
        <dbReference type="Pfam" id="PF12697"/>
    </source>
</evidence>
<dbReference type="InterPro" id="IPR000639">
    <property type="entry name" value="Epox_hydrolase-like"/>
</dbReference>
<evidence type="ECO:0000313" key="2">
    <source>
        <dbReference type="EMBL" id="GIE51037.1"/>
    </source>
</evidence>
<organism evidence="2 3">
    <name type="scientific">Actinoplanes nipponensis</name>
    <dbReference type="NCBI Taxonomy" id="135950"/>
    <lineage>
        <taxon>Bacteria</taxon>
        <taxon>Bacillati</taxon>
        <taxon>Actinomycetota</taxon>
        <taxon>Actinomycetes</taxon>
        <taxon>Micromonosporales</taxon>
        <taxon>Micromonosporaceae</taxon>
        <taxon>Actinoplanes</taxon>
    </lineage>
</organism>
<dbReference type="AlphaFoldDB" id="A0A919MNJ4"/>
<dbReference type="PANTHER" id="PTHR43798">
    <property type="entry name" value="MONOACYLGLYCEROL LIPASE"/>
    <property type="match status" value="1"/>
</dbReference>
<dbReference type="InterPro" id="IPR029058">
    <property type="entry name" value="AB_hydrolase_fold"/>
</dbReference>
<dbReference type="PRINTS" id="PR00412">
    <property type="entry name" value="EPOXHYDRLASE"/>
</dbReference>
<sequence>MLITRGYYGAVRITEVPMSERSELTLADGVRLHVETSGPVDAPVTVVLLHGWCLDRRTWHHQAKALTGVDARVVAYDARGHGRSSATRLRSATLGQLGDDLAEVLRAYAPSGPIVLAGHSLGGMTIMEFAEGYPQEFAGRVAGVVFVSTTAEGVTHTGYGLPAPLTPVLRVAEETGAGLLARLGAWRPHSAMLPVLRPTVRWLLFGEGHEPGDLEVTMSAFGRASLRSIGGFRASVGAQHRLDTLAALGDIPAAALVGDRDRLTPPPCAESIAEALVGTHLTVFEGAGHMLMMERPEEVSAILLDVVARAAKSTPRRRAARVRRSGYDQAA</sequence>
<dbReference type="Pfam" id="PF12697">
    <property type="entry name" value="Abhydrolase_6"/>
    <property type="match status" value="1"/>
</dbReference>
<dbReference type="PANTHER" id="PTHR43798:SF33">
    <property type="entry name" value="HYDROLASE, PUTATIVE (AFU_ORTHOLOGUE AFUA_2G14860)-RELATED"/>
    <property type="match status" value="1"/>
</dbReference>
<protein>
    <submittedName>
        <fullName evidence="2">Alpha/beta hydrolase</fullName>
    </submittedName>
</protein>
<dbReference type="InterPro" id="IPR050266">
    <property type="entry name" value="AB_hydrolase_sf"/>
</dbReference>
<dbReference type="Gene3D" id="3.40.50.1820">
    <property type="entry name" value="alpha/beta hydrolase"/>
    <property type="match status" value="1"/>
</dbReference>
<dbReference type="InterPro" id="IPR000073">
    <property type="entry name" value="AB_hydrolase_1"/>
</dbReference>
<keyword evidence="2" id="KW-0378">Hydrolase</keyword>
<accession>A0A919MNJ4</accession>
<comment type="caution">
    <text evidence="2">The sequence shown here is derived from an EMBL/GenBank/DDBJ whole genome shotgun (WGS) entry which is preliminary data.</text>
</comment>